<dbReference type="RefSeq" id="WP_166929150.1">
    <property type="nucleotide sequence ID" value="NZ_BAAADD010000011.1"/>
</dbReference>
<evidence type="ECO:0000256" key="1">
    <source>
        <dbReference type="SAM" id="Phobius"/>
    </source>
</evidence>
<feature type="transmembrane region" description="Helical" evidence="1">
    <location>
        <begin position="81"/>
        <end position="101"/>
    </location>
</feature>
<dbReference type="EMBL" id="BAAADD010000011">
    <property type="protein sequence ID" value="GAA0584850.1"/>
    <property type="molecule type" value="Genomic_DNA"/>
</dbReference>
<feature type="transmembrane region" description="Helical" evidence="1">
    <location>
        <begin position="107"/>
        <end position="127"/>
    </location>
</feature>
<keyword evidence="1" id="KW-0812">Transmembrane</keyword>
<evidence type="ECO:0008006" key="4">
    <source>
        <dbReference type="Google" id="ProtNLM"/>
    </source>
</evidence>
<proteinExistence type="predicted"/>
<accession>A0ABN1F8S1</accession>
<feature type="transmembrane region" description="Helical" evidence="1">
    <location>
        <begin position="54"/>
        <end position="74"/>
    </location>
</feature>
<keyword evidence="3" id="KW-1185">Reference proteome</keyword>
<organism evidence="2 3">
    <name type="scientific">Rhizomicrobium electricum</name>
    <dbReference type="NCBI Taxonomy" id="480070"/>
    <lineage>
        <taxon>Bacteria</taxon>
        <taxon>Pseudomonadati</taxon>
        <taxon>Pseudomonadota</taxon>
        <taxon>Alphaproteobacteria</taxon>
        <taxon>Micropepsales</taxon>
        <taxon>Micropepsaceae</taxon>
        <taxon>Rhizomicrobium</taxon>
    </lineage>
</organism>
<reference evidence="2 3" key="1">
    <citation type="journal article" date="2019" name="Int. J. Syst. Evol. Microbiol.">
        <title>The Global Catalogue of Microorganisms (GCM) 10K type strain sequencing project: providing services to taxonomists for standard genome sequencing and annotation.</title>
        <authorList>
            <consortium name="The Broad Institute Genomics Platform"/>
            <consortium name="The Broad Institute Genome Sequencing Center for Infectious Disease"/>
            <person name="Wu L."/>
            <person name="Ma J."/>
        </authorList>
    </citation>
    <scope>NUCLEOTIDE SEQUENCE [LARGE SCALE GENOMIC DNA]</scope>
    <source>
        <strain evidence="2 3">JCM 15089</strain>
    </source>
</reference>
<keyword evidence="1" id="KW-0472">Membrane</keyword>
<sequence>MPPRIRWFVWITLLNVAITWAWVAIYRNDFELITYLRAPVFSPPETIDAVATRAYVALAVATGIQLVLMTIIALRQGWARWILLLWCLACDLPCLGCLYCSNPPIPFEVLVKCIGTALDFIALYLIFSKPARAWFRKPKPQS</sequence>
<comment type="caution">
    <text evidence="2">The sequence shown here is derived from an EMBL/GenBank/DDBJ whole genome shotgun (WGS) entry which is preliminary data.</text>
</comment>
<dbReference type="Proteomes" id="UP001499951">
    <property type="component" value="Unassembled WGS sequence"/>
</dbReference>
<evidence type="ECO:0000313" key="3">
    <source>
        <dbReference type="Proteomes" id="UP001499951"/>
    </source>
</evidence>
<name>A0ABN1F8S1_9PROT</name>
<evidence type="ECO:0000313" key="2">
    <source>
        <dbReference type="EMBL" id="GAA0584850.1"/>
    </source>
</evidence>
<gene>
    <name evidence="2" type="ORF">GCM10008942_37180</name>
</gene>
<protein>
    <recommendedName>
        <fullName evidence="4">DUF2569 domain-containing protein</fullName>
    </recommendedName>
</protein>
<feature type="transmembrane region" description="Helical" evidence="1">
    <location>
        <begin position="7"/>
        <end position="26"/>
    </location>
</feature>
<keyword evidence="1" id="KW-1133">Transmembrane helix</keyword>